<proteinExistence type="predicted"/>
<dbReference type="EMBL" id="LSGP01000017">
    <property type="protein sequence ID" value="KYZ76690.1"/>
    <property type="molecule type" value="Genomic_DNA"/>
</dbReference>
<organism evidence="2 3">
    <name type="scientific">Anaerosporomusa subterranea</name>
    <dbReference type="NCBI Taxonomy" id="1794912"/>
    <lineage>
        <taxon>Bacteria</taxon>
        <taxon>Bacillati</taxon>
        <taxon>Bacillota</taxon>
        <taxon>Negativicutes</taxon>
        <taxon>Acetonemataceae</taxon>
        <taxon>Anaerosporomusa</taxon>
    </lineage>
</organism>
<evidence type="ECO:0000313" key="3">
    <source>
        <dbReference type="Proteomes" id="UP000076268"/>
    </source>
</evidence>
<dbReference type="SUPFAM" id="SSF56935">
    <property type="entry name" value="Porins"/>
    <property type="match status" value="1"/>
</dbReference>
<evidence type="ECO:0008006" key="4">
    <source>
        <dbReference type="Google" id="ProtNLM"/>
    </source>
</evidence>
<dbReference type="STRING" id="1794912.AXX12_09740"/>
<keyword evidence="3" id="KW-1185">Reference proteome</keyword>
<keyword evidence="1" id="KW-0732">Signal</keyword>
<dbReference type="Proteomes" id="UP000076268">
    <property type="component" value="Unassembled WGS sequence"/>
</dbReference>
<feature type="signal peptide" evidence="1">
    <location>
        <begin position="1"/>
        <end position="22"/>
    </location>
</feature>
<sequence>MKKTAAAAIAAALVLTTSAAFAAPVEFDGDVKAHYRWQTYNYQADEDGGKFTVRLNAKMELDKNLSVYARFAAQTLSGDHIGADFNKSSNSIATIDQYGFIYNNADWSYKIGRQPVAITAAASLLSSGAYIGEDMDFLNGIVATGKSGVTSLQVVAGGVDHYTGSKDDSVYSIHASYSPAKNWTVGGTLASFNQKAVSDRNFWGLDAAYTTGKASFLVDFLKSNASANDTARVFGVDYAFDDKNTLSVYNHKTEVNADILTDWDKGEKGFYYIYNHNFDKTTSFNLMYKDNKVLNSTDEYDSLRTTVTYKF</sequence>
<comment type="caution">
    <text evidence="2">The sequence shown here is derived from an EMBL/GenBank/DDBJ whole genome shotgun (WGS) entry which is preliminary data.</text>
</comment>
<dbReference type="OrthoDB" id="1676128at2"/>
<dbReference type="AlphaFoldDB" id="A0A154BS87"/>
<accession>A0A154BS87</accession>
<dbReference type="RefSeq" id="WP_066242584.1">
    <property type="nucleotide sequence ID" value="NZ_LSGP01000017.1"/>
</dbReference>
<evidence type="ECO:0000313" key="2">
    <source>
        <dbReference type="EMBL" id="KYZ76690.1"/>
    </source>
</evidence>
<evidence type="ECO:0000256" key="1">
    <source>
        <dbReference type="SAM" id="SignalP"/>
    </source>
</evidence>
<reference evidence="2 3" key="1">
    <citation type="submission" date="2016-02" db="EMBL/GenBank/DDBJ databases">
        <title>Anaerosporomusa subterraneum gen. nov., sp. nov., a spore-forming obligate anaerobe isolated from saprolite.</title>
        <authorList>
            <person name="Choi J.K."/>
            <person name="Shah M."/>
            <person name="Yee N."/>
        </authorList>
    </citation>
    <scope>NUCLEOTIDE SEQUENCE [LARGE SCALE GENOMIC DNA]</scope>
    <source>
        <strain evidence="2 3">RU4</strain>
    </source>
</reference>
<name>A0A154BS87_ANASB</name>
<protein>
    <recommendedName>
        <fullName evidence="4">Porin domain-containing protein</fullName>
    </recommendedName>
</protein>
<gene>
    <name evidence="2" type="ORF">AXX12_09740</name>
</gene>
<feature type="chain" id="PRO_5007594962" description="Porin domain-containing protein" evidence="1">
    <location>
        <begin position="23"/>
        <end position="311"/>
    </location>
</feature>